<protein>
    <submittedName>
        <fullName evidence="1">Uncharacterized protein</fullName>
    </submittedName>
</protein>
<accession>A0ABU8DZS0</accession>
<sequence>MTADPAFWTPVVDRVLRDVAATTDLGTTWRFQHRTTEPDVLRTPGLTLWFGDDGPGEWVVPDPVLELRLPRTRFELPDLRDVDEALLFLADRVQDHLVDELHGAWPLCPGHTHPMRPAPSGTGPAWRCPAGTGADVEVGALR</sequence>
<reference evidence="1 2" key="1">
    <citation type="submission" date="2024-03" db="EMBL/GenBank/DDBJ databases">
        <title>Draft genome sequence of Klenkia sp. LSe6-5.</title>
        <authorList>
            <person name="Duangmal K."/>
            <person name="Chantavorakit T."/>
        </authorList>
    </citation>
    <scope>NUCLEOTIDE SEQUENCE [LARGE SCALE GENOMIC DNA]</scope>
    <source>
        <strain evidence="1 2">LSe6-5</strain>
    </source>
</reference>
<proteinExistence type="predicted"/>
<dbReference type="RefSeq" id="WP_336406293.1">
    <property type="nucleotide sequence ID" value="NZ_JBAPLU010000038.1"/>
</dbReference>
<evidence type="ECO:0000313" key="2">
    <source>
        <dbReference type="Proteomes" id="UP001361570"/>
    </source>
</evidence>
<organism evidence="1 2">
    <name type="scientific">Klenkia sesuvii</name>
    <dbReference type="NCBI Taxonomy" id="3103137"/>
    <lineage>
        <taxon>Bacteria</taxon>
        <taxon>Bacillati</taxon>
        <taxon>Actinomycetota</taxon>
        <taxon>Actinomycetes</taxon>
        <taxon>Geodermatophilales</taxon>
        <taxon>Geodermatophilaceae</taxon>
        <taxon>Klenkia</taxon>
    </lineage>
</organism>
<keyword evidence="2" id="KW-1185">Reference proteome</keyword>
<dbReference type="EMBL" id="JBAPLU010000038">
    <property type="protein sequence ID" value="MEI4274178.1"/>
    <property type="molecule type" value="Genomic_DNA"/>
</dbReference>
<name>A0ABU8DZS0_9ACTN</name>
<comment type="caution">
    <text evidence="1">The sequence shown here is derived from an EMBL/GenBank/DDBJ whole genome shotgun (WGS) entry which is preliminary data.</text>
</comment>
<evidence type="ECO:0000313" key="1">
    <source>
        <dbReference type="EMBL" id="MEI4274178.1"/>
    </source>
</evidence>
<gene>
    <name evidence="1" type="ORF">TEK04_20835</name>
</gene>
<dbReference type="Proteomes" id="UP001361570">
    <property type="component" value="Unassembled WGS sequence"/>
</dbReference>